<dbReference type="InterPro" id="IPR050564">
    <property type="entry name" value="F420-G6PD/mer"/>
</dbReference>
<keyword evidence="1" id="KW-0560">Oxidoreductase</keyword>
<dbReference type="GO" id="GO:0016705">
    <property type="term" value="F:oxidoreductase activity, acting on paired donors, with incorporation or reduction of molecular oxygen"/>
    <property type="evidence" value="ECO:0007669"/>
    <property type="project" value="InterPro"/>
</dbReference>
<keyword evidence="4" id="KW-1185">Reference proteome</keyword>
<dbReference type="EMBL" id="VCLA01000168">
    <property type="protein sequence ID" value="MQT03328.1"/>
    <property type="molecule type" value="Genomic_DNA"/>
</dbReference>
<reference evidence="3 4" key="1">
    <citation type="submission" date="2019-05" db="EMBL/GenBank/DDBJ databases">
        <title>Comparative genomics and metabolomics analyses of clavulanic acid producing Streptomyces species provides insight into specialized metabolism and evolution of beta-lactam biosynthetic gene clusters.</title>
        <authorList>
            <person name="Moore M.A."/>
            <person name="Cruz-Morales P."/>
            <person name="Barona Gomez F."/>
            <person name="Kapil T."/>
        </authorList>
    </citation>
    <scope>NUCLEOTIDE SEQUENCE [LARGE SCALE GENOMIC DNA]</scope>
    <source>
        <strain evidence="3 4">NRRL 5741</strain>
    </source>
</reference>
<evidence type="ECO:0000259" key="2">
    <source>
        <dbReference type="Pfam" id="PF00296"/>
    </source>
</evidence>
<dbReference type="Proteomes" id="UP000419138">
    <property type="component" value="Unassembled WGS sequence"/>
</dbReference>
<name>A0A646KMN0_STRJU</name>
<organism evidence="3 4">
    <name type="scientific">Streptomyces jumonjinensis</name>
    <dbReference type="NCBI Taxonomy" id="1945"/>
    <lineage>
        <taxon>Bacteria</taxon>
        <taxon>Bacillati</taxon>
        <taxon>Actinomycetota</taxon>
        <taxon>Actinomycetes</taxon>
        <taxon>Kitasatosporales</taxon>
        <taxon>Streptomycetaceae</taxon>
        <taxon>Streptomyces</taxon>
    </lineage>
</organism>
<dbReference type="Gene3D" id="3.20.20.30">
    <property type="entry name" value="Luciferase-like domain"/>
    <property type="match status" value="1"/>
</dbReference>
<sequence length="303" mass="32461">MTLHQPLPGLGRVGLFCGTLDQLSVGHLRDTVAEIDELGYGTLWWSEAVGRETFTQALLVLGATSRLVAATGIANVWARDATAANAAARTLIEAHPDRFLLGLGISHGPLIDSVRGEGRVYEKPLARMSAYLDAMDSAVYTTAGSELPRPPRLLAALGPRMLDLAREKAEGALTYLVTPEHTARARAALGAGSLLAVEQAVVLTADRETGLRRGRAHLEFYLGLPNYLDNLKRLGFTEADFADGLSDRLVEALVVWGDEDAVRAAVTAHREAGADHVCLQVLGETAQDLRLDDLRTLAPALLS</sequence>
<dbReference type="OrthoDB" id="4760590at2"/>
<dbReference type="InterPro" id="IPR036661">
    <property type="entry name" value="Luciferase-like_sf"/>
</dbReference>
<proteinExistence type="predicted"/>
<dbReference type="InterPro" id="IPR019922">
    <property type="entry name" value="Lucif-like_OxRdatse_MSMEG_4141"/>
</dbReference>
<comment type="caution">
    <text evidence="3">The sequence shown here is derived from an EMBL/GenBank/DDBJ whole genome shotgun (WGS) entry which is preliminary data.</text>
</comment>
<protein>
    <submittedName>
        <fullName evidence="3">TIGR03620 family F420-dependent LLM class oxidoreductase</fullName>
    </submittedName>
</protein>
<dbReference type="PANTHER" id="PTHR43244">
    <property type="match status" value="1"/>
</dbReference>
<dbReference type="InterPro" id="IPR011251">
    <property type="entry name" value="Luciferase-like_dom"/>
</dbReference>
<dbReference type="RefSeq" id="WP_153524877.1">
    <property type="nucleotide sequence ID" value="NZ_JBEPDZ010000032.1"/>
</dbReference>
<dbReference type="Pfam" id="PF00296">
    <property type="entry name" value="Bac_luciferase"/>
    <property type="match status" value="1"/>
</dbReference>
<evidence type="ECO:0000313" key="4">
    <source>
        <dbReference type="Proteomes" id="UP000419138"/>
    </source>
</evidence>
<evidence type="ECO:0000313" key="3">
    <source>
        <dbReference type="EMBL" id="MQT03328.1"/>
    </source>
</evidence>
<feature type="domain" description="Luciferase-like" evidence="2">
    <location>
        <begin position="24"/>
        <end position="276"/>
    </location>
</feature>
<gene>
    <name evidence="3" type="ORF">FF041_24995</name>
</gene>
<accession>A0A646KMN0</accession>
<dbReference type="PANTHER" id="PTHR43244:SF1">
    <property type="entry name" value="5,10-METHYLENETETRAHYDROMETHANOPTERIN REDUCTASE"/>
    <property type="match status" value="1"/>
</dbReference>
<dbReference type="SUPFAM" id="SSF51679">
    <property type="entry name" value="Bacterial luciferase-like"/>
    <property type="match status" value="1"/>
</dbReference>
<dbReference type="AlphaFoldDB" id="A0A646KMN0"/>
<evidence type="ECO:0000256" key="1">
    <source>
        <dbReference type="ARBA" id="ARBA00023002"/>
    </source>
</evidence>
<dbReference type="NCBIfam" id="TIGR03620">
    <property type="entry name" value="F420_MSMEG_4141"/>
    <property type="match status" value="1"/>
</dbReference>